<dbReference type="InterPro" id="IPR049492">
    <property type="entry name" value="BD-FAE-like_dom"/>
</dbReference>
<feature type="domain" description="BD-FAE-like" evidence="2">
    <location>
        <begin position="48"/>
        <end position="251"/>
    </location>
</feature>
<sequence length="289" mass="32246">MAYKEVKVIKNNPALKGMAVMIPDVVFSTAQGIDLKLQLLKPWTDETAKEQPKYPLIVFVQGSAWTFPDVYYELPQLAQFAREGYVVATLTHRNSLEGHPFPAYLEDVKAGIRFLKKNAAKYQIDSERVGIWGTSSGGNTALLVGLTGDDSRYKTEEYSEFSDSVKLVVDCFGPTDLTYTLENIAAMDEDTRTLFAALRGEDTKENVKKVLEMNPVDHIREGVSYPPFLILQGNQDTVVDYSQSELMYHRLSDAGADATLICVEGAPHEGSFWSNELLAIIKEFIDSNL</sequence>
<dbReference type="Pfam" id="PF20434">
    <property type="entry name" value="BD-FAE"/>
    <property type="match status" value="1"/>
</dbReference>
<dbReference type="PANTHER" id="PTHR48081:SF13">
    <property type="entry name" value="ALPHA_BETA HYDROLASE"/>
    <property type="match status" value="1"/>
</dbReference>
<protein>
    <submittedName>
        <fullName evidence="3">Acetyl esterase/lipase</fullName>
    </submittedName>
</protein>
<dbReference type="PANTHER" id="PTHR48081">
    <property type="entry name" value="AB HYDROLASE SUPERFAMILY PROTEIN C4A8.06C"/>
    <property type="match status" value="1"/>
</dbReference>
<evidence type="ECO:0000259" key="2">
    <source>
        <dbReference type="Pfam" id="PF20434"/>
    </source>
</evidence>
<dbReference type="InterPro" id="IPR029058">
    <property type="entry name" value="AB_hydrolase_fold"/>
</dbReference>
<dbReference type="EMBL" id="FRAC01000009">
    <property type="protein sequence ID" value="SHK10257.1"/>
    <property type="molecule type" value="Genomic_DNA"/>
</dbReference>
<gene>
    <name evidence="3" type="ORF">SAMN02745136_01693</name>
</gene>
<dbReference type="Gene3D" id="3.40.50.1820">
    <property type="entry name" value="alpha/beta hydrolase"/>
    <property type="match status" value="1"/>
</dbReference>
<dbReference type="SUPFAM" id="SSF53474">
    <property type="entry name" value="alpha/beta-Hydrolases"/>
    <property type="match status" value="1"/>
</dbReference>
<dbReference type="Proteomes" id="UP000184386">
    <property type="component" value="Unassembled WGS sequence"/>
</dbReference>
<evidence type="ECO:0000313" key="3">
    <source>
        <dbReference type="EMBL" id="SHK10257.1"/>
    </source>
</evidence>
<proteinExistence type="predicted"/>
<keyword evidence="1" id="KW-0378">Hydrolase</keyword>
<dbReference type="GO" id="GO:0016787">
    <property type="term" value="F:hydrolase activity"/>
    <property type="evidence" value="ECO:0007669"/>
    <property type="project" value="UniProtKB-KW"/>
</dbReference>
<dbReference type="RefSeq" id="WP_073274793.1">
    <property type="nucleotide sequence ID" value="NZ_FRAC01000009.1"/>
</dbReference>
<keyword evidence="4" id="KW-1185">Reference proteome</keyword>
<dbReference type="OrthoDB" id="24847at2"/>
<evidence type="ECO:0000256" key="1">
    <source>
        <dbReference type="ARBA" id="ARBA00022801"/>
    </source>
</evidence>
<name>A0A1M6PQQ2_9FIRM</name>
<evidence type="ECO:0000313" key="4">
    <source>
        <dbReference type="Proteomes" id="UP000184386"/>
    </source>
</evidence>
<dbReference type="InterPro" id="IPR050300">
    <property type="entry name" value="GDXG_lipolytic_enzyme"/>
</dbReference>
<organism evidence="3 4">
    <name type="scientific">Anaerocolumna jejuensis DSM 15929</name>
    <dbReference type="NCBI Taxonomy" id="1121322"/>
    <lineage>
        <taxon>Bacteria</taxon>
        <taxon>Bacillati</taxon>
        <taxon>Bacillota</taxon>
        <taxon>Clostridia</taxon>
        <taxon>Lachnospirales</taxon>
        <taxon>Lachnospiraceae</taxon>
        <taxon>Anaerocolumna</taxon>
    </lineage>
</organism>
<dbReference type="STRING" id="1121322.SAMN02745136_01693"/>
<reference evidence="3 4" key="1">
    <citation type="submission" date="2016-11" db="EMBL/GenBank/DDBJ databases">
        <authorList>
            <person name="Jaros S."/>
            <person name="Januszkiewicz K."/>
            <person name="Wedrychowicz H."/>
        </authorList>
    </citation>
    <scope>NUCLEOTIDE SEQUENCE [LARGE SCALE GENOMIC DNA]</scope>
    <source>
        <strain evidence="3 4">DSM 15929</strain>
    </source>
</reference>
<dbReference type="AlphaFoldDB" id="A0A1M6PQQ2"/>
<accession>A0A1M6PQQ2</accession>